<reference evidence="3" key="1">
    <citation type="submission" date="2018-11" db="EMBL/GenBank/DDBJ databases">
        <title>Chitinophaga lutea sp.nov., isolate from arsenic contaminated soil.</title>
        <authorList>
            <person name="Zong Y."/>
        </authorList>
    </citation>
    <scope>NUCLEOTIDE SEQUENCE [LARGE SCALE GENOMIC DNA]</scope>
    <source>
        <strain evidence="3">YLT18</strain>
    </source>
</reference>
<proteinExistence type="predicted"/>
<dbReference type="InterPro" id="IPR005134">
    <property type="entry name" value="UPF0114"/>
</dbReference>
<comment type="caution">
    <text evidence="2">The sequence shown here is derived from an EMBL/GenBank/DDBJ whole genome shotgun (WGS) entry which is preliminary data.</text>
</comment>
<dbReference type="Proteomes" id="UP000279089">
    <property type="component" value="Unassembled WGS sequence"/>
</dbReference>
<gene>
    <name evidence="2" type="ORF">EG028_06445</name>
</gene>
<name>A0A3N4N2E7_9BACT</name>
<evidence type="ECO:0000313" key="3">
    <source>
        <dbReference type="Proteomes" id="UP000279089"/>
    </source>
</evidence>
<keyword evidence="3" id="KW-1185">Reference proteome</keyword>
<dbReference type="AlphaFoldDB" id="A0A3N4N2E7"/>
<feature type="transmembrane region" description="Helical" evidence="1">
    <location>
        <begin position="9"/>
        <end position="31"/>
    </location>
</feature>
<dbReference type="Pfam" id="PF03350">
    <property type="entry name" value="UPF0114"/>
    <property type="match status" value="1"/>
</dbReference>
<keyword evidence="1" id="KW-0812">Transmembrane</keyword>
<keyword evidence="1" id="KW-0472">Membrane</keyword>
<evidence type="ECO:0000256" key="1">
    <source>
        <dbReference type="SAM" id="Phobius"/>
    </source>
</evidence>
<sequence length="155" mass="18284">MKRLLRYRVLYIIISVFCALNALVFVMMGVVKAVHAYITFSKEFFSETPHEPAMLLLQSLDNFLMALVLLIFAFGIYRIFVDMRLEEDMPAWLREVKTLRDLKLMLWEAILVIMLIFSISYMNSHRLELGWHFLILPGIILMVALSYFLMKRAEK</sequence>
<dbReference type="RefSeq" id="WP_120514742.1">
    <property type="nucleotide sequence ID" value="NZ_QXZY01000002.1"/>
</dbReference>
<feature type="transmembrane region" description="Helical" evidence="1">
    <location>
        <begin position="102"/>
        <end position="123"/>
    </location>
</feature>
<dbReference type="EMBL" id="RMBX01000003">
    <property type="protein sequence ID" value="RPD41803.1"/>
    <property type="molecule type" value="Genomic_DNA"/>
</dbReference>
<accession>A0A3N4N2E7</accession>
<organism evidence="2 3">
    <name type="scientific">Chitinophaga barathri</name>
    <dbReference type="NCBI Taxonomy" id="1647451"/>
    <lineage>
        <taxon>Bacteria</taxon>
        <taxon>Pseudomonadati</taxon>
        <taxon>Bacteroidota</taxon>
        <taxon>Chitinophagia</taxon>
        <taxon>Chitinophagales</taxon>
        <taxon>Chitinophagaceae</taxon>
        <taxon>Chitinophaga</taxon>
    </lineage>
</organism>
<feature type="transmembrane region" description="Helical" evidence="1">
    <location>
        <begin position="129"/>
        <end position="150"/>
    </location>
</feature>
<evidence type="ECO:0008006" key="4">
    <source>
        <dbReference type="Google" id="ProtNLM"/>
    </source>
</evidence>
<feature type="transmembrane region" description="Helical" evidence="1">
    <location>
        <begin position="63"/>
        <end position="81"/>
    </location>
</feature>
<protein>
    <recommendedName>
        <fullName evidence="4">YqhA family protein</fullName>
    </recommendedName>
</protein>
<keyword evidence="1" id="KW-1133">Transmembrane helix</keyword>
<evidence type="ECO:0000313" key="2">
    <source>
        <dbReference type="EMBL" id="RPD41803.1"/>
    </source>
</evidence>